<dbReference type="SUPFAM" id="SSF51735">
    <property type="entry name" value="NAD(P)-binding Rossmann-fold domains"/>
    <property type="match status" value="1"/>
</dbReference>
<dbReference type="PANTHER" id="PTHR43899:SF13">
    <property type="entry name" value="RH59310P"/>
    <property type="match status" value="1"/>
</dbReference>
<dbReference type="AlphaFoldDB" id="A0AAU9K672"/>
<dbReference type="GO" id="GO:0016491">
    <property type="term" value="F:oxidoreductase activity"/>
    <property type="evidence" value="ECO:0007669"/>
    <property type="project" value="UniProtKB-KW"/>
</dbReference>
<accession>A0AAU9K672</accession>
<dbReference type="PROSITE" id="PS00061">
    <property type="entry name" value="ADH_SHORT"/>
    <property type="match status" value="1"/>
</dbReference>
<reference evidence="5" key="1">
    <citation type="submission" date="2021-09" db="EMBL/GenBank/DDBJ databases">
        <authorList>
            <consortium name="AG Swart"/>
            <person name="Singh M."/>
            <person name="Singh A."/>
            <person name="Seah K."/>
            <person name="Emmerich C."/>
        </authorList>
    </citation>
    <scope>NUCLEOTIDE SEQUENCE</scope>
    <source>
        <strain evidence="5">ATCC30299</strain>
    </source>
</reference>
<sequence>MLGHISKSIDKIVEKTPKQALYGFAALGSFYVLRSGFRVLSSFYRHVIRRPLDFPSRYGKGSWALVTGGANGIGKAWSQELAKLGFNILIIDFDWEAANQAKETIELNYKVVVEMLILDLSDQDNIANVGKFIEENNLDISILVNNAGAHKMAPVKDMPNEDIMKLINTNVIAMTLLTRLLLPKLLERKQRSAIINMSSVSAHIGFPYSTVYAATKSYIRIFSASLREEIKEKIDVLVVSPEGVSTNMTKKPVGGDIVRPEDCVIGALKELGRRIETFGAPRHTWNGWKNSFFSDATRSERTERYLRKYFINK</sequence>
<gene>
    <name evidence="5" type="ORF">BSTOLATCC_MIC62643</name>
</gene>
<evidence type="ECO:0000313" key="5">
    <source>
        <dbReference type="EMBL" id="CAG9335064.1"/>
    </source>
</evidence>
<evidence type="ECO:0000256" key="4">
    <source>
        <dbReference type="RuleBase" id="RU000363"/>
    </source>
</evidence>
<proteinExistence type="inferred from homology"/>
<dbReference type="PRINTS" id="PR00081">
    <property type="entry name" value="GDHRDH"/>
</dbReference>
<keyword evidence="3" id="KW-0560">Oxidoreductase</keyword>
<comment type="similarity">
    <text evidence="2 4">Belongs to the short-chain dehydrogenases/reductases (SDR) family.</text>
</comment>
<dbReference type="PIRSF" id="PIRSF000126">
    <property type="entry name" value="11-beta-HSD1"/>
    <property type="match status" value="1"/>
</dbReference>
<dbReference type="GO" id="GO:0005783">
    <property type="term" value="C:endoplasmic reticulum"/>
    <property type="evidence" value="ECO:0007669"/>
    <property type="project" value="UniProtKB-SubCell"/>
</dbReference>
<dbReference type="PRINTS" id="PR00080">
    <property type="entry name" value="SDRFAMILY"/>
</dbReference>
<dbReference type="Pfam" id="PF00106">
    <property type="entry name" value="adh_short"/>
    <property type="match status" value="1"/>
</dbReference>
<protein>
    <submittedName>
        <fullName evidence="5">Uncharacterized protein</fullName>
    </submittedName>
</protein>
<comment type="subcellular location">
    <subcellularLocation>
        <location evidence="1">Endoplasmic reticulum</location>
    </subcellularLocation>
</comment>
<evidence type="ECO:0000313" key="6">
    <source>
        <dbReference type="Proteomes" id="UP001162131"/>
    </source>
</evidence>
<keyword evidence="6" id="KW-1185">Reference proteome</keyword>
<dbReference type="InterPro" id="IPR002347">
    <property type="entry name" value="SDR_fam"/>
</dbReference>
<dbReference type="InterPro" id="IPR036291">
    <property type="entry name" value="NAD(P)-bd_dom_sf"/>
</dbReference>
<dbReference type="Gene3D" id="3.40.50.720">
    <property type="entry name" value="NAD(P)-binding Rossmann-like Domain"/>
    <property type="match status" value="1"/>
</dbReference>
<organism evidence="5 6">
    <name type="scientific">Blepharisma stoltei</name>
    <dbReference type="NCBI Taxonomy" id="1481888"/>
    <lineage>
        <taxon>Eukaryota</taxon>
        <taxon>Sar</taxon>
        <taxon>Alveolata</taxon>
        <taxon>Ciliophora</taxon>
        <taxon>Postciliodesmatophora</taxon>
        <taxon>Heterotrichea</taxon>
        <taxon>Heterotrichida</taxon>
        <taxon>Blepharismidae</taxon>
        <taxon>Blepharisma</taxon>
    </lineage>
</organism>
<evidence type="ECO:0000256" key="3">
    <source>
        <dbReference type="ARBA" id="ARBA00023002"/>
    </source>
</evidence>
<dbReference type="Proteomes" id="UP001162131">
    <property type="component" value="Unassembled WGS sequence"/>
</dbReference>
<evidence type="ECO:0000256" key="1">
    <source>
        <dbReference type="ARBA" id="ARBA00004240"/>
    </source>
</evidence>
<dbReference type="InterPro" id="IPR020904">
    <property type="entry name" value="Sc_DH/Rdtase_CS"/>
</dbReference>
<dbReference type="PANTHER" id="PTHR43899">
    <property type="entry name" value="RH59310P"/>
    <property type="match status" value="1"/>
</dbReference>
<comment type="caution">
    <text evidence="5">The sequence shown here is derived from an EMBL/GenBank/DDBJ whole genome shotgun (WGS) entry which is preliminary data.</text>
</comment>
<name>A0AAU9K672_9CILI</name>
<dbReference type="EMBL" id="CAJZBQ010000060">
    <property type="protein sequence ID" value="CAG9335064.1"/>
    <property type="molecule type" value="Genomic_DNA"/>
</dbReference>
<evidence type="ECO:0000256" key="2">
    <source>
        <dbReference type="ARBA" id="ARBA00006484"/>
    </source>
</evidence>
<dbReference type="InterPro" id="IPR051019">
    <property type="entry name" value="VLCFA-Steroid_DH"/>
</dbReference>